<evidence type="ECO:0000259" key="10">
    <source>
        <dbReference type="Pfam" id="PF02737"/>
    </source>
</evidence>
<dbReference type="RefSeq" id="WP_120194450.1">
    <property type="nucleotide sequence ID" value="NZ_RAPK01000012.1"/>
</dbReference>
<dbReference type="AlphaFoldDB" id="A0A419UWB6"/>
<keyword evidence="12" id="KW-1185">Reference proteome</keyword>
<dbReference type="GO" id="GO:0006635">
    <property type="term" value="P:fatty acid beta-oxidation"/>
    <property type="evidence" value="ECO:0007669"/>
    <property type="project" value="UniProtKB-UniPathway"/>
</dbReference>
<evidence type="ECO:0000256" key="3">
    <source>
        <dbReference type="ARBA" id="ARBA00022832"/>
    </source>
</evidence>
<proteinExistence type="inferred from homology"/>
<dbReference type="Gene3D" id="1.10.1040.50">
    <property type="match status" value="1"/>
</dbReference>
<evidence type="ECO:0000256" key="5">
    <source>
        <dbReference type="ARBA" id="ARBA00023002"/>
    </source>
</evidence>
<dbReference type="Pfam" id="PF00378">
    <property type="entry name" value="ECH_1"/>
    <property type="match status" value="1"/>
</dbReference>
<dbReference type="PANTHER" id="PTHR48075:SF7">
    <property type="entry name" value="3-HYDROXYACYL-COA DEHYDROGENASE-RELATED"/>
    <property type="match status" value="1"/>
</dbReference>
<evidence type="ECO:0000256" key="2">
    <source>
        <dbReference type="ARBA" id="ARBA00009463"/>
    </source>
</evidence>
<dbReference type="InterPro" id="IPR029045">
    <property type="entry name" value="ClpP/crotonase-like_dom_sf"/>
</dbReference>
<dbReference type="PANTHER" id="PTHR48075">
    <property type="entry name" value="3-HYDROXYACYL-COA DEHYDROGENASE FAMILY PROTEIN"/>
    <property type="match status" value="1"/>
</dbReference>
<dbReference type="OrthoDB" id="9771883at2"/>
<dbReference type="Pfam" id="PF02737">
    <property type="entry name" value="3HCDH_N"/>
    <property type="match status" value="1"/>
</dbReference>
<keyword evidence="5" id="KW-0560">Oxidoreductase</keyword>
<dbReference type="InterPro" id="IPR006108">
    <property type="entry name" value="3HC_DH_C"/>
</dbReference>
<dbReference type="InterPro" id="IPR036291">
    <property type="entry name" value="NAD(P)-bd_dom_sf"/>
</dbReference>
<comment type="pathway">
    <text evidence="1">Lipid metabolism; fatty acid beta-oxidation.</text>
</comment>
<evidence type="ECO:0000256" key="1">
    <source>
        <dbReference type="ARBA" id="ARBA00005005"/>
    </source>
</evidence>
<evidence type="ECO:0000313" key="12">
    <source>
        <dbReference type="Proteomes" id="UP000285120"/>
    </source>
</evidence>
<comment type="similarity">
    <text evidence="2">Belongs to the 3-hydroxyacyl-CoA dehydrogenase family.</text>
</comment>
<dbReference type="GO" id="GO:0003857">
    <property type="term" value="F:(3S)-3-hydroxyacyl-CoA dehydrogenase (NAD+) activity"/>
    <property type="evidence" value="ECO:0007669"/>
    <property type="project" value="UniProtKB-EC"/>
</dbReference>
<evidence type="ECO:0000256" key="4">
    <source>
        <dbReference type="ARBA" id="ARBA00022963"/>
    </source>
</evidence>
<keyword evidence="4" id="KW-0442">Lipid degradation</keyword>
<gene>
    <name evidence="11" type="ORF">ATL39_3324</name>
</gene>
<accession>A0A419UWB6</accession>
<evidence type="ECO:0000256" key="7">
    <source>
        <dbReference type="ARBA" id="ARBA00023098"/>
    </source>
</evidence>
<dbReference type="InterPro" id="IPR001753">
    <property type="entry name" value="Enoyl-CoA_hydra/iso"/>
</dbReference>
<comment type="caution">
    <text evidence="11">The sequence shown here is derived from an EMBL/GenBank/DDBJ whole genome shotgun (WGS) entry which is preliminary data.</text>
</comment>
<evidence type="ECO:0000256" key="8">
    <source>
        <dbReference type="ARBA" id="ARBA00049556"/>
    </source>
</evidence>
<comment type="catalytic activity">
    <reaction evidence="8">
        <text>a (3S)-3-hydroxyacyl-CoA + NAD(+) = a 3-oxoacyl-CoA + NADH + H(+)</text>
        <dbReference type="Rhea" id="RHEA:22432"/>
        <dbReference type="ChEBI" id="CHEBI:15378"/>
        <dbReference type="ChEBI" id="CHEBI:57318"/>
        <dbReference type="ChEBI" id="CHEBI:57540"/>
        <dbReference type="ChEBI" id="CHEBI:57945"/>
        <dbReference type="ChEBI" id="CHEBI:90726"/>
        <dbReference type="EC" id="1.1.1.35"/>
    </reaction>
</comment>
<evidence type="ECO:0000256" key="6">
    <source>
        <dbReference type="ARBA" id="ARBA00023027"/>
    </source>
</evidence>
<organism evidence="11 12">
    <name type="scientific">Sinobaca qinghaiensis</name>
    <dbReference type="NCBI Taxonomy" id="342944"/>
    <lineage>
        <taxon>Bacteria</taxon>
        <taxon>Bacillati</taxon>
        <taxon>Bacillota</taxon>
        <taxon>Bacilli</taxon>
        <taxon>Bacillales</taxon>
        <taxon>Sporolactobacillaceae</taxon>
        <taxon>Sinobaca</taxon>
    </lineage>
</organism>
<feature type="domain" description="3-hydroxyacyl-CoA dehydrogenase C-terminal" evidence="9">
    <location>
        <begin position="208"/>
        <end position="306"/>
    </location>
</feature>
<feature type="domain" description="3-hydroxyacyl-CoA dehydrogenase NAD binding" evidence="10">
    <location>
        <begin position="7"/>
        <end position="205"/>
    </location>
</feature>
<dbReference type="SUPFAM" id="SSF52096">
    <property type="entry name" value="ClpP/crotonase"/>
    <property type="match status" value="1"/>
</dbReference>
<dbReference type="CDD" id="cd06558">
    <property type="entry name" value="crotonase-like"/>
    <property type="match status" value="1"/>
</dbReference>
<sequence>MKTSIQKAAVLGSGVMGSGIAAHLANIGIPVILMDIVPRELSEKEQKAGLTMDDKAVRNRLSEVSKMKLLKQKPAPLTSRSNLNLIETGNMEDDMERISEVDWVIEVVTENLPIKQKVFEQVDKYRSDTTIVSSNTSGISIEAMAEGRSESFQKHFMGTHFFNPPRYLKLLEIIPTKHTSREIMEGMKQFAEDTLGKGVVEAKDTPNFIANRIGTYGLLVTVQEMKKQNLSVGQVDAVTGPLIGRPKSATFRTLDVVGLDTFLHVAKNVHDQVEGEEQQVFDPPSFMKEMGEKGWIGSKAGQGFFKKEKTAEGSAILELNTDTMEYQERQKWKSPVIEQAKQEKDPAVKLQTLVFSEDEVSHFLWSILKPVLLYSAEKKEEIADDIVAVDEAMKWGFGWEQGPFEIWDSLGFKKTAGRMTAEGITLPSWIQQMLDSGIDSFYKQDGEYFENGSYEKKKINKKEISLASIKKSHGVIKKNAGASLIDIGDDVALLEFQSPNNSIGLDVIQMINQSIEEVNKNYKGLVIGNQGKNFCVGANLMMILMEAQDDNFFEIDMVIKQFQQAAMAIKYAERPVVTAPHAMTLGGGAEICLPSASIQAASETYMGLVEVGVGLIPGGGGNKELYMRNIEGLDPKNTAGLLKASFKTFETIATAKTSTSGHEAADNGFLKDRDAVITNADHVLYHAKQQVNHLFDTGYRAPQREKVAVSGEAGYAAMKLGAKTMELGGMASPHDLKIAEKLAHVIAGGKVPKGTMVDEQYLLDLEREAFLSLVGEPKSQQRMQHMLSKGKPLRN</sequence>
<evidence type="ECO:0000313" key="11">
    <source>
        <dbReference type="EMBL" id="RKD68861.1"/>
    </source>
</evidence>
<dbReference type="Gene3D" id="3.90.226.10">
    <property type="entry name" value="2-enoyl-CoA Hydratase, Chain A, domain 1"/>
    <property type="match status" value="1"/>
</dbReference>
<dbReference type="Pfam" id="PF00725">
    <property type="entry name" value="3HCDH"/>
    <property type="match status" value="1"/>
</dbReference>
<dbReference type="Gene3D" id="3.40.50.720">
    <property type="entry name" value="NAD(P)-binding Rossmann-like Domain"/>
    <property type="match status" value="1"/>
</dbReference>
<dbReference type="SUPFAM" id="SSF51735">
    <property type="entry name" value="NAD(P)-binding Rossmann-fold domains"/>
    <property type="match status" value="1"/>
</dbReference>
<dbReference type="GO" id="GO:0070403">
    <property type="term" value="F:NAD+ binding"/>
    <property type="evidence" value="ECO:0007669"/>
    <property type="project" value="InterPro"/>
</dbReference>
<reference evidence="11 12" key="1">
    <citation type="submission" date="2018-09" db="EMBL/GenBank/DDBJ databases">
        <title>Genomic Encyclopedia of Archaeal and Bacterial Type Strains, Phase II (KMG-II): from individual species to whole genera.</title>
        <authorList>
            <person name="Goeker M."/>
        </authorList>
    </citation>
    <scope>NUCLEOTIDE SEQUENCE [LARGE SCALE GENOMIC DNA]</scope>
    <source>
        <strain evidence="11 12">DSM 17008</strain>
    </source>
</reference>
<dbReference type="UniPathway" id="UPA00659"/>
<dbReference type="Proteomes" id="UP000285120">
    <property type="component" value="Unassembled WGS sequence"/>
</dbReference>
<dbReference type="SUPFAM" id="SSF48179">
    <property type="entry name" value="6-phosphogluconate dehydrogenase C-terminal domain-like"/>
    <property type="match status" value="2"/>
</dbReference>
<dbReference type="InterPro" id="IPR008927">
    <property type="entry name" value="6-PGluconate_DH-like_C_sf"/>
</dbReference>
<dbReference type="EMBL" id="RAPK01000012">
    <property type="protein sequence ID" value="RKD68861.1"/>
    <property type="molecule type" value="Genomic_DNA"/>
</dbReference>
<keyword evidence="7" id="KW-0443">Lipid metabolism</keyword>
<dbReference type="InterPro" id="IPR006176">
    <property type="entry name" value="3-OHacyl-CoA_DH_NAD-bd"/>
</dbReference>
<name>A0A419UWB6_9BACL</name>
<protein>
    <submittedName>
        <fullName evidence="11">3-hydroxyacyl-CoA dehydrogenase</fullName>
    </submittedName>
</protein>
<evidence type="ECO:0000259" key="9">
    <source>
        <dbReference type="Pfam" id="PF00725"/>
    </source>
</evidence>
<keyword evidence="3" id="KW-0276">Fatty acid metabolism</keyword>
<keyword evidence="6" id="KW-0520">NAD</keyword>